<evidence type="ECO:0000313" key="4">
    <source>
        <dbReference type="Proteomes" id="UP001141327"/>
    </source>
</evidence>
<feature type="region of interest" description="Disordered" evidence="2">
    <location>
        <begin position="333"/>
        <end position="352"/>
    </location>
</feature>
<keyword evidence="4" id="KW-1185">Reference proteome</keyword>
<gene>
    <name evidence="3" type="ORF">PAPYR_499</name>
</gene>
<sequence>MEVTLLRHGETLANRLRIAQGQSDVALSALGHAQAACLADWLEKGQFDEIFCSDLQRTRETLAHLISRHPRLPVTLDPRLREKSSGEFEGKPTHTADKMAVGAGVGLRAYRPPGGESWEDVTQRAMHFLYSELVPRAQRAAPPRRVLVVSHGGWCREFLHCVDRLGRDPAPASLPDLSPPLPIGPSPPVLAGALEQECRQYPAMVAPPLTTPTTLPPSLYHHLASSTYQITDPPPPRSTFPESPSPTVVIHPPNLSKSLGNCSLTTFFMRPMHAHPHKVQAAFQMFNSTAHLTPDRVQAYLDRLAPPPPPRMIPSERNASDCARCLCRATLPQKGLSGRRPPSPGTRFQFHPPFLSLSKHKTTDVHREDLIRWTRDAGIFLSMPLYSILIELKGE</sequence>
<dbReference type="InterPro" id="IPR001345">
    <property type="entry name" value="PG/BPGM_mutase_AS"/>
</dbReference>
<dbReference type="InterPro" id="IPR051695">
    <property type="entry name" value="Phosphoglycerate_Mutase"/>
</dbReference>
<dbReference type="SMART" id="SM00855">
    <property type="entry name" value="PGAM"/>
    <property type="match status" value="1"/>
</dbReference>
<dbReference type="Proteomes" id="UP001141327">
    <property type="component" value="Unassembled WGS sequence"/>
</dbReference>
<comment type="caution">
    <text evidence="3">The sequence shown here is derived from an EMBL/GenBank/DDBJ whole genome shotgun (WGS) entry which is preliminary data.</text>
</comment>
<evidence type="ECO:0000313" key="3">
    <source>
        <dbReference type="EMBL" id="KAJ4462527.1"/>
    </source>
</evidence>
<dbReference type="SUPFAM" id="SSF53254">
    <property type="entry name" value="Phosphoglycerate mutase-like"/>
    <property type="match status" value="1"/>
</dbReference>
<dbReference type="InterPro" id="IPR013078">
    <property type="entry name" value="His_Pase_superF_clade-1"/>
</dbReference>
<evidence type="ECO:0000256" key="1">
    <source>
        <dbReference type="ARBA" id="ARBA00022801"/>
    </source>
</evidence>
<evidence type="ECO:0000256" key="2">
    <source>
        <dbReference type="SAM" id="MobiDB-lite"/>
    </source>
</evidence>
<dbReference type="PROSITE" id="PS00175">
    <property type="entry name" value="PG_MUTASE"/>
    <property type="match status" value="1"/>
</dbReference>
<dbReference type="InterPro" id="IPR029033">
    <property type="entry name" value="His_PPase_superfam"/>
</dbReference>
<dbReference type="CDD" id="cd07067">
    <property type="entry name" value="HP_PGM_like"/>
    <property type="match status" value="1"/>
</dbReference>
<dbReference type="PANTHER" id="PTHR46517:SF1">
    <property type="entry name" value="FRUCTOSE-2,6-BISPHOSPHATASE TIGAR"/>
    <property type="match status" value="1"/>
</dbReference>
<keyword evidence="1" id="KW-0378">Hydrolase</keyword>
<dbReference type="EMBL" id="JAPMOS010000002">
    <property type="protein sequence ID" value="KAJ4462527.1"/>
    <property type="molecule type" value="Genomic_DNA"/>
</dbReference>
<organism evidence="3 4">
    <name type="scientific">Paratrimastix pyriformis</name>
    <dbReference type="NCBI Taxonomy" id="342808"/>
    <lineage>
        <taxon>Eukaryota</taxon>
        <taxon>Metamonada</taxon>
        <taxon>Preaxostyla</taxon>
        <taxon>Paratrimastigidae</taxon>
        <taxon>Paratrimastix</taxon>
    </lineage>
</organism>
<reference evidence="3" key="1">
    <citation type="journal article" date="2022" name="bioRxiv">
        <title>Genomics of Preaxostyla Flagellates Illuminates Evolutionary Transitions and the Path Towards Mitochondrial Loss.</title>
        <authorList>
            <person name="Novak L.V.F."/>
            <person name="Treitli S.C."/>
            <person name="Pyrih J."/>
            <person name="Halakuc P."/>
            <person name="Pipaliya S.V."/>
            <person name="Vacek V."/>
            <person name="Brzon O."/>
            <person name="Soukal P."/>
            <person name="Eme L."/>
            <person name="Dacks J.B."/>
            <person name="Karnkowska A."/>
            <person name="Elias M."/>
            <person name="Hampl V."/>
        </authorList>
    </citation>
    <scope>NUCLEOTIDE SEQUENCE</scope>
    <source>
        <strain evidence="3">RCP-MX</strain>
    </source>
</reference>
<proteinExistence type="predicted"/>
<dbReference type="Pfam" id="PF00300">
    <property type="entry name" value="His_Phos_1"/>
    <property type="match status" value="1"/>
</dbReference>
<feature type="region of interest" description="Disordered" evidence="2">
    <location>
        <begin position="231"/>
        <end position="252"/>
    </location>
</feature>
<protein>
    <submittedName>
        <fullName evidence="3">Histidine phosphatase family protein</fullName>
    </submittedName>
</protein>
<accession>A0ABQ8UXN0</accession>
<dbReference type="PANTHER" id="PTHR46517">
    <property type="entry name" value="FRUCTOSE-2,6-BISPHOSPHATASE TIGAR"/>
    <property type="match status" value="1"/>
</dbReference>
<name>A0ABQ8UXN0_9EUKA</name>
<dbReference type="Gene3D" id="3.40.50.1240">
    <property type="entry name" value="Phosphoglycerate mutase-like"/>
    <property type="match status" value="1"/>
</dbReference>